<accession>G4YQS1</accession>
<protein>
    <submittedName>
        <fullName evidence="1">Uncharacterized protein</fullName>
    </submittedName>
</protein>
<dbReference type="InParanoid" id="G4YQS1"/>
<dbReference type="GeneID" id="20654368"/>
<dbReference type="KEGG" id="psoj:PHYSODRAFT_473571"/>
<sequence>MPSWPNFWSTYAGEWAQRSDVPFPAVDASVETWLAAAKQERDSILHLLRTFGHSHEIVQLLAPQVLDELTSPWRDECWQTAIEAGQQDEKTDPTRVRRLAQWGLRAERAVDNKRRKAIVTSTDEWDVEKAENYGRDVVMWLCAPSRTSRLSHYLLFAHIYAEKVAAMIGEDSHPDDSAQTKLQRHLTALRKLPTFKAAFLTNDKAMTVKWGTIGRYMAHVVDDGDGSHQNQLTTMTPQLQY</sequence>
<evidence type="ECO:0000313" key="1">
    <source>
        <dbReference type="EMBL" id="EGZ30442.1"/>
    </source>
</evidence>
<keyword evidence="2" id="KW-1185">Reference proteome</keyword>
<dbReference type="Proteomes" id="UP000002640">
    <property type="component" value="Unassembled WGS sequence"/>
</dbReference>
<reference evidence="1 2" key="1">
    <citation type="journal article" date="2006" name="Science">
        <title>Phytophthora genome sequences uncover evolutionary origins and mechanisms of pathogenesis.</title>
        <authorList>
            <person name="Tyler B.M."/>
            <person name="Tripathy S."/>
            <person name="Zhang X."/>
            <person name="Dehal P."/>
            <person name="Jiang R.H."/>
            <person name="Aerts A."/>
            <person name="Arredondo F.D."/>
            <person name="Baxter L."/>
            <person name="Bensasson D."/>
            <person name="Beynon J.L."/>
            <person name="Chapman J."/>
            <person name="Damasceno C.M."/>
            <person name="Dorrance A.E."/>
            <person name="Dou D."/>
            <person name="Dickerman A.W."/>
            <person name="Dubchak I.L."/>
            <person name="Garbelotto M."/>
            <person name="Gijzen M."/>
            <person name="Gordon S.G."/>
            <person name="Govers F."/>
            <person name="Grunwald N.J."/>
            <person name="Huang W."/>
            <person name="Ivors K.L."/>
            <person name="Jones R.W."/>
            <person name="Kamoun S."/>
            <person name="Krampis K."/>
            <person name="Lamour K.H."/>
            <person name="Lee M.K."/>
            <person name="McDonald W.H."/>
            <person name="Medina M."/>
            <person name="Meijer H.J."/>
            <person name="Nordberg E.K."/>
            <person name="Maclean D.J."/>
            <person name="Ospina-Giraldo M.D."/>
            <person name="Morris P.F."/>
            <person name="Phuntumart V."/>
            <person name="Putnam N.H."/>
            <person name="Rash S."/>
            <person name="Rose J.K."/>
            <person name="Sakihama Y."/>
            <person name="Salamov A.A."/>
            <person name="Savidor A."/>
            <person name="Scheuring C.F."/>
            <person name="Smith B.M."/>
            <person name="Sobral B.W."/>
            <person name="Terry A."/>
            <person name="Torto-Alalibo T.A."/>
            <person name="Win J."/>
            <person name="Xu Z."/>
            <person name="Zhang H."/>
            <person name="Grigoriev I.V."/>
            <person name="Rokhsar D.S."/>
            <person name="Boore J.L."/>
        </authorList>
    </citation>
    <scope>NUCLEOTIDE SEQUENCE [LARGE SCALE GENOMIC DNA]</scope>
    <source>
        <strain evidence="1 2">P6497</strain>
    </source>
</reference>
<dbReference type="EMBL" id="JH159151">
    <property type="protein sequence ID" value="EGZ30442.1"/>
    <property type="molecule type" value="Genomic_DNA"/>
</dbReference>
<dbReference type="AlphaFoldDB" id="G4YQS1"/>
<name>G4YQS1_PHYSP</name>
<gene>
    <name evidence="1" type="ORF">PHYSODRAFT_473571</name>
</gene>
<evidence type="ECO:0000313" key="2">
    <source>
        <dbReference type="Proteomes" id="UP000002640"/>
    </source>
</evidence>
<proteinExistence type="predicted"/>
<dbReference type="RefSeq" id="XP_009517717.1">
    <property type="nucleotide sequence ID" value="XM_009519422.1"/>
</dbReference>
<dbReference type="OMA" id="WGTIGRY"/>
<organism evidence="1 2">
    <name type="scientific">Phytophthora sojae (strain P6497)</name>
    <name type="common">Soybean stem and root rot agent</name>
    <name type="synonym">Phytophthora megasperma f. sp. glycines</name>
    <dbReference type="NCBI Taxonomy" id="1094619"/>
    <lineage>
        <taxon>Eukaryota</taxon>
        <taxon>Sar</taxon>
        <taxon>Stramenopiles</taxon>
        <taxon>Oomycota</taxon>
        <taxon>Peronosporomycetes</taxon>
        <taxon>Peronosporales</taxon>
        <taxon>Peronosporaceae</taxon>
        <taxon>Phytophthora</taxon>
    </lineage>
</organism>